<sequence length="29" mass="3335">MCNYIELMAKENQQQEIIKVLASGLQLLL</sequence>
<protein>
    <submittedName>
        <fullName evidence="1">Uncharacterized protein</fullName>
    </submittedName>
</protein>
<evidence type="ECO:0000313" key="1">
    <source>
        <dbReference type="EMBL" id="DAD82790.1"/>
    </source>
</evidence>
<accession>A0A8S5MKP6</accession>
<reference evidence="1" key="1">
    <citation type="journal article" date="2021" name="Proc. Natl. Acad. Sci. U.S.A.">
        <title>A Catalog of Tens of Thousands of Viruses from Human Metagenomes Reveals Hidden Associations with Chronic Diseases.</title>
        <authorList>
            <person name="Tisza M.J."/>
            <person name="Buck C.B."/>
        </authorList>
    </citation>
    <scope>NUCLEOTIDE SEQUENCE</scope>
    <source>
        <strain evidence="1">CteRK31</strain>
    </source>
</reference>
<dbReference type="EMBL" id="BK014924">
    <property type="protein sequence ID" value="DAD82790.1"/>
    <property type="molecule type" value="Genomic_DNA"/>
</dbReference>
<proteinExistence type="predicted"/>
<name>A0A8S5MKP6_9CAUD</name>
<organism evidence="1">
    <name type="scientific">Siphoviridae sp. cteRK31</name>
    <dbReference type="NCBI Taxonomy" id="2826405"/>
    <lineage>
        <taxon>Viruses</taxon>
        <taxon>Duplodnaviria</taxon>
        <taxon>Heunggongvirae</taxon>
        <taxon>Uroviricota</taxon>
        <taxon>Caudoviricetes</taxon>
    </lineage>
</organism>